<dbReference type="GO" id="GO:0051017">
    <property type="term" value="P:actin filament bundle assembly"/>
    <property type="evidence" value="ECO:0007669"/>
    <property type="project" value="InterPro"/>
</dbReference>
<organism evidence="4">
    <name type="scientific">Trepomonas sp. PC1</name>
    <dbReference type="NCBI Taxonomy" id="1076344"/>
    <lineage>
        <taxon>Eukaryota</taxon>
        <taxon>Metamonada</taxon>
        <taxon>Diplomonadida</taxon>
        <taxon>Hexamitidae</taxon>
        <taxon>Hexamitinae</taxon>
        <taxon>Trepomonas</taxon>
    </lineage>
</organism>
<dbReference type="InterPro" id="IPR001715">
    <property type="entry name" value="CH_dom"/>
</dbReference>
<keyword evidence="1" id="KW-0677">Repeat</keyword>
<sequence>QEEVYGFSQYINNALRRNKLIKQYLPIDPNTDKLFQVIPESAGAVLAQLILEVAGDSRPKAEKELQNFSYPAQGKKINTYLVSDNLGKCIKAAQAIGVKIMNIGSGDLKEGKPYLVLGMVWQLIKFGLDKKLSKTHQFTPDKQQDFEILIQQWVGEQINQNVSSMKDFKDGKVLLSLLDKLAKDTLKELPFDVDEKMNTENTTERVDAVLQAAETLGIDRFLRAQDIESGNEKLIFTFVAEIFSTAINLEMGVGAQQTVKSINVGPKLVDKEKINFLSCLNFNPHMQFDEIRAGGSLDCVELACCMGEFTKDVIQRQELQLNPGQIDDVVYQLLQSNIPEQITQELIQKTIRNSREMLDELINMPNEKVEEDLFVTFKSLMLQSADEQQRICMRKIDFYYTAEKLLKKNLKTQTILPFMFYLHEMAQVTGNKKYDEVAAQFVSDYHKQKQELSLEHRCAFLYISQQLGIVGKEQLKTELNTLLNEVLDQKDFNMVLTGTSILFELTQKCQLDSDNLIQIAQKTNKIINTQTDDLKMSKLFVQFTNFLDYNDQIQEIQDFIMSNNLLQKASQEIFNPSMDLEEQIDQNMLLGYSIILKSMAEHKPNNIEIQKLFEHQFQEQELIDKTYNNVLKGQLGNKKLRTAARNSSEAYNDQNDILLKNYIEIFDQVSKSSSIDGFIESLKDVIKTKDILKQNEELMIKMFDQVLACLQKYDQTVQVVVKVLQFLLIFSDQKQIIDCNCFEQLDCYCEDLLQVRDVALWYMRFIQSISRHRHNIVLISTNNLQKILRVHEQDELLVKEYFKTCQCFVEYPQFFEYQNIFEKIDEELGNFTQNTDVIFQIFLLIEVLCRDSSMMCLKVISKGVLKTMRQFGSIFKNDPKMIDCVVRAHMYAGYWDQTFQMVTTEYDIIEELQALIV</sequence>
<dbReference type="PROSITE" id="PS50021">
    <property type="entry name" value="CH"/>
    <property type="match status" value="2"/>
</dbReference>
<dbReference type="SMART" id="SM00033">
    <property type="entry name" value="CH"/>
    <property type="match status" value="2"/>
</dbReference>
<dbReference type="InterPro" id="IPR039959">
    <property type="entry name" value="Fimbrin/Plastin"/>
</dbReference>
<dbReference type="InterPro" id="IPR001589">
    <property type="entry name" value="Actinin_actin-bd_CS"/>
</dbReference>
<dbReference type="GO" id="GO:0032432">
    <property type="term" value="C:actin filament bundle"/>
    <property type="evidence" value="ECO:0007669"/>
    <property type="project" value="TreeGrafter"/>
</dbReference>
<keyword evidence="2" id="KW-0009">Actin-binding</keyword>
<dbReference type="PROSITE" id="PS00020">
    <property type="entry name" value="ACTININ_2"/>
    <property type="match status" value="1"/>
</dbReference>
<feature type="non-terminal residue" evidence="4">
    <location>
        <position position="1"/>
    </location>
</feature>
<dbReference type="PANTHER" id="PTHR19961">
    <property type="entry name" value="FIMBRIN/PLASTIN"/>
    <property type="match status" value="1"/>
</dbReference>
<dbReference type="AlphaFoldDB" id="A0A146KGV0"/>
<accession>A0A146KGV0</accession>
<name>A0A146KGV0_9EUKA</name>
<evidence type="ECO:0000259" key="3">
    <source>
        <dbReference type="PROSITE" id="PS50021"/>
    </source>
</evidence>
<evidence type="ECO:0000256" key="1">
    <source>
        <dbReference type="ARBA" id="ARBA00022737"/>
    </source>
</evidence>
<feature type="domain" description="Calponin-homology (CH)" evidence="3">
    <location>
        <begin position="140"/>
        <end position="247"/>
    </location>
</feature>
<proteinExistence type="predicted"/>
<dbReference type="GO" id="GO:0051015">
    <property type="term" value="F:actin filament binding"/>
    <property type="evidence" value="ECO:0007669"/>
    <property type="project" value="InterPro"/>
</dbReference>
<dbReference type="Pfam" id="PF00307">
    <property type="entry name" value="CH"/>
    <property type="match status" value="2"/>
</dbReference>
<dbReference type="GO" id="GO:0051639">
    <property type="term" value="P:actin filament network formation"/>
    <property type="evidence" value="ECO:0007669"/>
    <property type="project" value="TreeGrafter"/>
</dbReference>
<dbReference type="GO" id="GO:0005884">
    <property type="term" value="C:actin filament"/>
    <property type="evidence" value="ECO:0007669"/>
    <property type="project" value="TreeGrafter"/>
</dbReference>
<evidence type="ECO:0000256" key="2">
    <source>
        <dbReference type="ARBA" id="ARBA00023203"/>
    </source>
</evidence>
<reference evidence="4" key="1">
    <citation type="submission" date="2015-07" db="EMBL/GenBank/DDBJ databases">
        <title>Adaptation to a free-living lifestyle via gene acquisitions in the diplomonad Trepomonas sp. PC1.</title>
        <authorList>
            <person name="Xu F."/>
            <person name="Jerlstrom-Hultqvist J."/>
            <person name="Kolisko M."/>
            <person name="Simpson A.G.B."/>
            <person name="Roger A.J."/>
            <person name="Svard S.G."/>
            <person name="Andersson J.O."/>
        </authorList>
    </citation>
    <scope>NUCLEOTIDE SEQUENCE</scope>
    <source>
        <strain evidence="4">PC1</strain>
    </source>
</reference>
<feature type="domain" description="Calponin-homology (CH)" evidence="3">
    <location>
        <begin position="1"/>
        <end position="128"/>
    </location>
</feature>
<dbReference type="InterPro" id="IPR036872">
    <property type="entry name" value="CH_dom_sf"/>
</dbReference>
<gene>
    <name evidence="4" type="ORF">TPC1_10826</name>
</gene>
<dbReference type="Gene3D" id="1.10.418.10">
    <property type="entry name" value="Calponin-like domain"/>
    <property type="match status" value="2"/>
</dbReference>
<dbReference type="EMBL" id="GDID01000616">
    <property type="protein sequence ID" value="JAP95990.1"/>
    <property type="molecule type" value="Transcribed_RNA"/>
</dbReference>
<dbReference type="SUPFAM" id="SSF47576">
    <property type="entry name" value="Calponin-homology domain, CH-domain"/>
    <property type="match status" value="1"/>
</dbReference>
<evidence type="ECO:0000313" key="4">
    <source>
        <dbReference type="EMBL" id="JAP95990.1"/>
    </source>
</evidence>
<dbReference type="GO" id="GO:0005737">
    <property type="term" value="C:cytoplasm"/>
    <property type="evidence" value="ECO:0007669"/>
    <property type="project" value="TreeGrafter"/>
</dbReference>
<dbReference type="PANTHER" id="PTHR19961:SF18">
    <property type="entry name" value="FI19014P1"/>
    <property type="match status" value="1"/>
</dbReference>
<protein>
    <submittedName>
        <fullName evidence="4">Putative plastin</fullName>
    </submittedName>
</protein>